<dbReference type="RefSeq" id="WP_069293035.1">
    <property type="nucleotide sequence ID" value="NZ_CP140110.1"/>
</dbReference>
<protein>
    <submittedName>
        <fullName evidence="9">AI-2E family transporter</fullName>
    </submittedName>
</protein>
<keyword evidence="6 8" id="KW-1133">Transmembrane helix</keyword>
<evidence type="ECO:0000313" key="10">
    <source>
        <dbReference type="Proteomes" id="UP000094570"/>
    </source>
</evidence>
<dbReference type="Pfam" id="PF01594">
    <property type="entry name" value="AI-2E_transport"/>
    <property type="match status" value="1"/>
</dbReference>
<reference evidence="10" key="1">
    <citation type="submission" date="2016-04" db="EMBL/GenBank/DDBJ databases">
        <title>The genome sequence project of a novel Fervidobacterium isolate from a hot spring in Thailand.</title>
        <authorList>
            <person name="Gonzalez J.M."/>
            <person name="Cuecas A."/>
            <person name="Kanoksilapatham W."/>
        </authorList>
    </citation>
    <scope>NUCLEOTIDE SEQUENCE [LARGE SCALE GENOMIC DNA]</scope>
    <source>
        <strain evidence="10">FC2004</strain>
    </source>
</reference>
<sequence>MVQRVSERKCFRDIFLLIFYFLFFLFLARAVPFVIGAIVVAFYLSVLLEVPREIIVKRTKIKVLATVAYVLTVILLIYASLSVFPNIVRRIIDTFKIVQSTKLHSLPDWVLPLIDELKNNVSDFVMKVLGAVANILPAIVTMVTLLIATLIGLESIKAYVRPRIHKLFLDDPERVERFILSFFHDIKRFVRGMILVSAISASITTVGLILLKIPSAISLGILTFLGGFFPIVGIIVSSIPMYIFALAEKGLAGLLWITVLLVGVNQLESWTYGPKIQSSNLRIHWFALVVSLIIFASLMNFVGVLIAFPTVIFLRNLWKEYILPLQRTGAGEEK</sequence>
<feature type="transmembrane region" description="Helical" evidence="8">
    <location>
        <begin position="189"/>
        <end position="211"/>
    </location>
</feature>
<evidence type="ECO:0000256" key="3">
    <source>
        <dbReference type="ARBA" id="ARBA00022448"/>
    </source>
</evidence>
<evidence type="ECO:0000313" key="9">
    <source>
        <dbReference type="EMBL" id="ODN30567.1"/>
    </source>
</evidence>
<dbReference type="OrthoDB" id="41658at2"/>
<feature type="transmembrane region" description="Helical" evidence="8">
    <location>
        <begin position="128"/>
        <end position="153"/>
    </location>
</feature>
<feature type="transmembrane region" description="Helical" evidence="8">
    <location>
        <begin position="63"/>
        <end position="81"/>
    </location>
</feature>
<keyword evidence="5 8" id="KW-0812">Transmembrane</keyword>
<dbReference type="AlphaFoldDB" id="A0A1E3G2V9"/>
<evidence type="ECO:0000256" key="6">
    <source>
        <dbReference type="ARBA" id="ARBA00022989"/>
    </source>
</evidence>
<dbReference type="PANTHER" id="PTHR21716">
    <property type="entry name" value="TRANSMEMBRANE PROTEIN"/>
    <property type="match status" value="1"/>
</dbReference>
<organism evidence="9 10">
    <name type="scientific">Fervidobacterium thailandense</name>
    <dbReference type="NCBI Taxonomy" id="1008305"/>
    <lineage>
        <taxon>Bacteria</taxon>
        <taxon>Thermotogati</taxon>
        <taxon>Thermotogota</taxon>
        <taxon>Thermotogae</taxon>
        <taxon>Thermotogales</taxon>
        <taxon>Fervidobacteriaceae</taxon>
        <taxon>Fervidobacterium</taxon>
    </lineage>
</organism>
<feature type="transmembrane region" description="Helical" evidence="8">
    <location>
        <begin position="217"/>
        <end position="236"/>
    </location>
</feature>
<evidence type="ECO:0000256" key="8">
    <source>
        <dbReference type="SAM" id="Phobius"/>
    </source>
</evidence>
<comment type="caution">
    <text evidence="9">The sequence shown here is derived from an EMBL/GenBank/DDBJ whole genome shotgun (WGS) entry which is preliminary data.</text>
</comment>
<dbReference type="InterPro" id="IPR002549">
    <property type="entry name" value="AI-2E-like"/>
</dbReference>
<evidence type="ECO:0000256" key="1">
    <source>
        <dbReference type="ARBA" id="ARBA00004651"/>
    </source>
</evidence>
<dbReference type="PANTHER" id="PTHR21716:SF53">
    <property type="entry name" value="PERMEASE PERM-RELATED"/>
    <property type="match status" value="1"/>
</dbReference>
<dbReference type="Proteomes" id="UP000094570">
    <property type="component" value="Unassembled WGS sequence"/>
</dbReference>
<evidence type="ECO:0000256" key="5">
    <source>
        <dbReference type="ARBA" id="ARBA00022692"/>
    </source>
</evidence>
<comment type="subcellular location">
    <subcellularLocation>
        <location evidence="1">Cell membrane</location>
        <topology evidence="1">Multi-pass membrane protein</topology>
    </subcellularLocation>
</comment>
<dbReference type="GO" id="GO:0055085">
    <property type="term" value="P:transmembrane transport"/>
    <property type="evidence" value="ECO:0007669"/>
    <property type="project" value="TreeGrafter"/>
</dbReference>
<keyword evidence="4" id="KW-1003">Cell membrane</keyword>
<dbReference type="STRING" id="1008305.A4H02_04810"/>
<feature type="transmembrane region" description="Helical" evidence="8">
    <location>
        <begin position="243"/>
        <end position="263"/>
    </location>
</feature>
<name>A0A1E3G2V9_9BACT</name>
<keyword evidence="7 8" id="KW-0472">Membrane</keyword>
<keyword evidence="3" id="KW-0813">Transport</keyword>
<proteinExistence type="inferred from homology"/>
<evidence type="ECO:0000256" key="4">
    <source>
        <dbReference type="ARBA" id="ARBA00022475"/>
    </source>
</evidence>
<keyword evidence="10" id="KW-1185">Reference proteome</keyword>
<comment type="similarity">
    <text evidence="2">Belongs to the autoinducer-2 exporter (AI-2E) (TC 2.A.86) family.</text>
</comment>
<evidence type="ECO:0000256" key="2">
    <source>
        <dbReference type="ARBA" id="ARBA00009773"/>
    </source>
</evidence>
<dbReference type="GO" id="GO:0005886">
    <property type="term" value="C:plasma membrane"/>
    <property type="evidence" value="ECO:0007669"/>
    <property type="project" value="UniProtKB-SubCell"/>
</dbReference>
<evidence type="ECO:0000256" key="7">
    <source>
        <dbReference type="ARBA" id="ARBA00023136"/>
    </source>
</evidence>
<dbReference type="EMBL" id="LWAF01000005">
    <property type="protein sequence ID" value="ODN30567.1"/>
    <property type="molecule type" value="Genomic_DNA"/>
</dbReference>
<feature type="transmembrane region" description="Helical" evidence="8">
    <location>
        <begin position="283"/>
        <end position="314"/>
    </location>
</feature>
<gene>
    <name evidence="9" type="ORF">A4H02_04810</name>
</gene>
<accession>A0A1E3G2V9</accession>